<reference evidence="9" key="1">
    <citation type="submission" date="2015-01" db="EMBL/GenBank/DDBJ databases">
        <authorList>
            <person name="Aksoy S."/>
            <person name="Warren W."/>
            <person name="Wilson R.K."/>
        </authorList>
    </citation>
    <scope>NUCLEOTIDE SEQUENCE [LARGE SCALE GENOMIC DNA]</scope>
    <source>
        <strain evidence="9">IAEA</strain>
    </source>
</reference>
<sequence length="333" mass="37688">MPDKLIKLGQEQVDKIVKKRSNMDEAIKLGRLSELRRHIGIKRLPNTNDINHSKVSQHALSTIKGSKANTNLNNVAKTEPVVRSTMDINLDQSMSKSIEEALFYQPLRISQPKKEEIVKSKSNVASSFINEECSDSSILKVSTSVQSEASSTYGHDVDDLSIVPSAITNLQSMPLAKPLKQLNCVNVQSPFKIASLKDAQLHQKKELFYKTTGHNSKSNALEAQRINEIKKQIIKLNDDFVMDVALLRKKVDRVCIYFNIVEQEYMKTEKKFVKSKLNLRKAVEKQELLAEHLGAIITCNETHKVEKLTNFVEKTDFTNRTSNVRNSSPKIKL</sequence>
<dbReference type="EnsemblMetazoa" id="GPPI046498-RA">
    <property type="protein sequence ID" value="GPPI046498-PA"/>
    <property type="gene ID" value="GPPI046498"/>
</dbReference>
<dbReference type="EMBL" id="JXJN01023976">
    <property type="status" value="NOT_ANNOTATED_CDS"/>
    <property type="molecule type" value="Genomic_DNA"/>
</dbReference>
<evidence type="ECO:0000313" key="8">
    <source>
        <dbReference type="EnsemblMetazoa" id="GPPI046498-PA"/>
    </source>
</evidence>
<evidence type="ECO:0000256" key="6">
    <source>
        <dbReference type="ARBA" id="ARBA00023034"/>
    </source>
</evidence>
<keyword evidence="5" id="KW-0963">Cytoplasm</keyword>
<name>A0A1B0C1B6_9MUSC</name>
<dbReference type="AlphaFoldDB" id="A0A1B0C1B6"/>
<evidence type="ECO:0000256" key="4">
    <source>
        <dbReference type="ARBA" id="ARBA00014130"/>
    </source>
</evidence>
<protein>
    <recommendedName>
        <fullName evidence="4">RAB6-interacting golgin</fullName>
    </recommendedName>
</protein>
<accession>A0A1B0C1B6</accession>
<keyword evidence="6" id="KW-0333">Golgi apparatus</keyword>
<dbReference type="PANTHER" id="PTHR21470:SF2">
    <property type="entry name" value="RAB6-INTERACTING GOLGIN"/>
    <property type="match status" value="1"/>
</dbReference>
<dbReference type="PANTHER" id="PTHR21470">
    <property type="entry name" value="RAB6-INTERACTING PROTEIN GORAB"/>
    <property type="match status" value="1"/>
</dbReference>
<comment type="similarity">
    <text evidence="3">Belongs to the GORAB family.</text>
</comment>
<reference evidence="8" key="2">
    <citation type="submission" date="2020-05" db="UniProtKB">
        <authorList>
            <consortium name="EnsemblMetazoa"/>
        </authorList>
    </citation>
    <scope>IDENTIFICATION</scope>
    <source>
        <strain evidence="8">IAEA</strain>
    </source>
</reference>
<evidence type="ECO:0000313" key="9">
    <source>
        <dbReference type="Proteomes" id="UP000092460"/>
    </source>
</evidence>
<dbReference type="InterPro" id="IPR007033">
    <property type="entry name" value="GORAB"/>
</dbReference>
<proteinExistence type="inferred from homology"/>
<evidence type="ECO:0000256" key="1">
    <source>
        <dbReference type="ARBA" id="ARBA00004496"/>
    </source>
</evidence>
<evidence type="ECO:0000256" key="5">
    <source>
        <dbReference type="ARBA" id="ARBA00022490"/>
    </source>
</evidence>
<comment type="subcellular location">
    <subcellularLocation>
        <location evidence="1">Cytoplasm</location>
    </subcellularLocation>
    <subcellularLocation>
        <location evidence="2">Golgi apparatus</location>
    </subcellularLocation>
</comment>
<keyword evidence="7" id="KW-0175">Coiled coil</keyword>
<evidence type="ECO:0000256" key="7">
    <source>
        <dbReference type="ARBA" id="ARBA00023054"/>
    </source>
</evidence>
<keyword evidence="9" id="KW-1185">Reference proteome</keyword>
<dbReference type="GO" id="GO:1905515">
    <property type="term" value="P:non-motile cilium assembly"/>
    <property type="evidence" value="ECO:0007669"/>
    <property type="project" value="TreeGrafter"/>
</dbReference>
<dbReference type="GO" id="GO:0005794">
    <property type="term" value="C:Golgi apparatus"/>
    <property type="evidence" value="ECO:0007669"/>
    <property type="project" value="UniProtKB-SubCell"/>
</dbReference>
<dbReference type="Proteomes" id="UP000092460">
    <property type="component" value="Unassembled WGS sequence"/>
</dbReference>
<dbReference type="VEuPathDB" id="VectorBase:GPPI046498"/>
<organism evidence="8 9">
    <name type="scientific">Glossina palpalis gambiensis</name>
    <dbReference type="NCBI Taxonomy" id="67801"/>
    <lineage>
        <taxon>Eukaryota</taxon>
        <taxon>Metazoa</taxon>
        <taxon>Ecdysozoa</taxon>
        <taxon>Arthropoda</taxon>
        <taxon>Hexapoda</taxon>
        <taxon>Insecta</taxon>
        <taxon>Pterygota</taxon>
        <taxon>Neoptera</taxon>
        <taxon>Endopterygota</taxon>
        <taxon>Diptera</taxon>
        <taxon>Brachycera</taxon>
        <taxon>Muscomorpha</taxon>
        <taxon>Hippoboscoidea</taxon>
        <taxon>Glossinidae</taxon>
        <taxon>Glossina</taxon>
    </lineage>
</organism>
<evidence type="ECO:0000256" key="3">
    <source>
        <dbReference type="ARBA" id="ARBA00005599"/>
    </source>
</evidence>
<evidence type="ECO:0000256" key="2">
    <source>
        <dbReference type="ARBA" id="ARBA00004555"/>
    </source>
</evidence>